<dbReference type="SUPFAM" id="SSF55073">
    <property type="entry name" value="Nucleotide cyclase"/>
    <property type="match status" value="1"/>
</dbReference>
<dbReference type="CDD" id="cd12915">
    <property type="entry name" value="PDC2_DGC_like"/>
    <property type="match status" value="1"/>
</dbReference>
<dbReference type="Proteomes" id="UP000825701">
    <property type="component" value="Chromosome"/>
</dbReference>
<dbReference type="InterPro" id="IPR029787">
    <property type="entry name" value="Nucleotide_cyclase"/>
</dbReference>
<dbReference type="RefSeq" id="WP_261404418.1">
    <property type="nucleotide sequence ID" value="NZ_CP081869.1"/>
</dbReference>
<keyword evidence="3" id="KW-0472">Membrane</keyword>
<keyword evidence="6" id="KW-1185">Reference proteome</keyword>
<sequence length="505" mass="54448">MGRFLGASRWLRSPRLGVVLGVLAPIGMLALSAAMLFELRRDAWDEAARTSRNLLQVIEQDIERNIEVIDLSLRGAAENLNAPGVAEADPALRQLMLFDRATTAQDIGVMLVLDETGEAVFDAASYPPRKINNADRDYFKAHQAERGLGLLISRPLVSRLTGAPIVVLSRRIDKPDGSFGGVALVSLKLSYFDRLFARVGLGKQGAVNLYLDDGTRLMRHPYVAADIGANIAGAPTFERFKSERQGSFVATSVRDGVERRYEFTRVGELPLILNVALSSAEIEGEWRVRALVIGVVLAALCGLTIALSLLFGRELRRRSEIEVELARLSRTDPLTGLANRRRYEELLASGFEEARRTAGSLALLIVDADHFKRHNDRYGHAAGDELLKRLARRLEDGARRAGDTAARIGGEEFAVLLPGADIARAAEVADDIHAAVARLSVEGGVTVSIGLAVAGPGGAAATPEELYRLADAALYEAKDGGRNRTCRAAARGTAAFGGLRVVGVV</sequence>
<dbReference type="InterPro" id="IPR043128">
    <property type="entry name" value="Rev_trsase/Diguanyl_cyclase"/>
</dbReference>
<evidence type="ECO:0000256" key="2">
    <source>
        <dbReference type="ARBA" id="ARBA00034247"/>
    </source>
</evidence>
<dbReference type="GO" id="GO:0005886">
    <property type="term" value="C:plasma membrane"/>
    <property type="evidence" value="ECO:0007669"/>
    <property type="project" value="TreeGrafter"/>
</dbReference>
<dbReference type="InterPro" id="IPR054327">
    <property type="entry name" value="His-kinase-like_sensor"/>
</dbReference>
<proteinExistence type="predicted"/>
<feature type="transmembrane region" description="Helical" evidence="3">
    <location>
        <begin position="16"/>
        <end position="37"/>
    </location>
</feature>
<dbReference type="Pfam" id="PF00990">
    <property type="entry name" value="GGDEF"/>
    <property type="match status" value="1"/>
</dbReference>
<dbReference type="KEGG" id="cmet:K6K41_06435"/>
<dbReference type="GO" id="GO:0052621">
    <property type="term" value="F:diguanylate cyclase activity"/>
    <property type="evidence" value="ECO:0007669"/>
    <property type="project" value="UniProtKB-EC"/>
</dbReference>
<dbReference type="InterPro" id="IPR000160">
    <property type="entry name" value="GGDEF_dom"/>
</dbReference>
<dbReference type="GO" id="GO:1902201">
    <property type="term" value="P:negative regulation of bacterial-type flagellum-dependent cell motility"/>
    <property type="evidence" value="ECO:0007669"/>
    <property type="project" value="TreeGrafter"/>
</dbReference>
<dbReference type="FunFam" id="3.30.70.270:FF:000001">
    <property type="entry name" value="Diguanylate cyclase domain protein"/>
    <property type="match status" value="1"/>
</dbReference>
<dbReference type="Pfam" id="PF22588">
    <property type="entry name" value="dCache_1_like"/>
    <property type="match status" value="1"/>
</dbReference>
<keyword evidence="3" id="KW-0812">Transmembrane</keyword>
<dbReference type="Gene3D" id="3.30.70.270">
    <property type="match status" value="1"/>
</dbReference>
<name>A0A9E6RB89_9HYPH</name>
<feature type="transmembrane region" description="Helical" evidence="3">
    <location>
        <begin position="290"/>
        <end position="311"/>
    </location>
</feature>
<dbReference type="CDD" id="cd01949">
    <property type="entry name" value="GGDEF"/>
    <property type="match status" value="1"/>
</dbReference>
<feature type="domain" description="GGDEF" evidence="4">
    <location>
        <begin position="318"/>
        <end position="488"/>
    </location>
</feature>
<evidence type="ECO:0000256" key="3">
    <source>
        <dbReference type="SAM" id="Phobius"/>
    </source>
</evidence>
<dbReference type="Gene3D" id="3.30.450.20">
    <property type="entry name" value="PAS domain"/>
    <property type="match status" value="2"/>
</dbReference>
<organism evidence="5 6">
    <name type="scientific">Chenggangzhangella methanolivorans</name>
    <dbReference type="NCBI Taxonomy" id="1437009"/>
    <lineage>
        <taxon>Bacteria</taxon>
        <taxon>Pseudomonadati</taxon>
        <taxon>Pseudomonadota</taxon>
        <taxon>Alphaproteobacteria</taxon>
        <taxon>Hyphomicrobiales</taxon>
        <taxon>Methylopilaceae</taxon>
        <taxon>Chenggangzhangella</taxon>
    </lineage>
</organism>
<dbReference type="PANTHER" id="PTHR45138:SF9">
    <property type="entry name" value="DIGUANYLATE CYCLASE DGCM-RELATED"/>
    <property type="match status" value="1"/>
</dbReference>
<gene>
    <name evidence="5" type="ORF">K6K41_06435</name>
</gene>
<keyword evidence="3" id="KW-1133">Transmembrane helix</keyword>
<dbReference type="NCBIfam" id="TIGR00254">
    <property type="entry name" value="GGDEF"/>
    <property type="match status" value="1"/>
</dbReference>
<comment type="catalytic activity">
    <reaction evidence="2">
        <text>2 GTP = 3',3'-c-di-GMP + 2 diphosphate</text>
        <dbReference type="Rhea" id="RHEA:24898"/>
        <dbReference type="ChEBI" id="CHEBI:33019"/>
        <dbReference type="ChEBI" id="CHEBI:37565"/>
        <dbReference type="ChEBI" id="CHEBI:58805"/>
        <dbReference type="EC" id="2.7.7.65"/>
    </reaction>
</comment>
<evidence type="ECO:0000256" key="1">
    <source>
        <dbReference type="ARBA" id="ARBA00012528"/>
    </source>
</evidence>
<evidence type="ECO:0000313" key="5">
    <source>
        <dbReference type="EMBL" id="QZO01180.1"/>
    </source>
</evidence>
<dbReference type="EC" id="2.7.7.65" evidence="1"/>
<dbReference type="EMBL" id="CP081869">
    <property type="protein sequence ID" value="QZO01180.1"/>
    <property type="molecule type" value="Genomic_DNA"/>
</dbReference>
<dbReference type="PANTHER" id="PTHR45138">
    <property type="entry name" value="REGULATORY COMPONENTS OF SENSORY TRANSDUCTION SYSTEM"/>
    <property type="match status" value="1"/>
</dbReference>
<dbReference type="CDD" id="cd12914">
    <property type="entry name" value="PDC1_DGC_like"/>
    <property type="match status" value="1"/>
</dbReference>
<protein>
    <recommendedName>
        <fullName evidence="1">diguanylate cyclase</fullName>
        <ecNumber evidence="1">2.7.7.65</ecNumber>
    </recommendedName>
</protein>
<dbReference type="SMART" id="SM00267">
    <property type="entry name" value="GGDEF"/>
    <property type="match status" value="1"/>
</dbReference>
<evidence type="ECO:0000313" key="6">
    <source>
        <dbReference type="Proteomes" id="UP000825701"/>
    </source>
</evidence>
<evidence type="ECO:0000259" key="4">
    <source>
        <dbReference type="SMART" id="SM00267"/>
    </source>
</evidence>
<dbReference type="InterPro" id="IPR050469">
    <property type="entry name" value="Diguanylate_Cyclase"/>
</dbReference>
<accession>A0A9E6RB89</accession>
<dbReference type="AlphaFoldDB" id="A0A9E6RB89"/>
<dbReference type="GO" id="GO:0043709">
    <property type="term" value="P:cell adhesion involved in single-species biofilm formation"/>
    <property type="evidence" value="ECO:0007669"/>
    <property type="project" value="TreeGrafter"/>
</dbReference>
<reference evidence="5" key="1">
    <citation type="submission" date="2021-08" db="EMBL/GenBank/DDBJ databases">
        <authorList>
            <person name="Zhang H."/>
            <person name="Xu M."/>
            <person name="Yu Z."/>
            <person name="Yang L."/>
            <person name="Cai Y."/>
        </authorList>
    </citation>
    <scope>NUCLEOTIDE SEQUENCE</scope>
    <source>
        <strain evidence="5">CHL1</strain>
    </source>
</reference>